<organism evidence="2 6">
    <name type="scientific">Clostridium innocuum</name>
    <dbReference type="NCBI Taxonomy" id="1522"/>
    <lineage>
        <taxon>Bacteria</taxon>
        <taxon>Bacillati</taxon>
        <taxon>Bacillota</taxon>
        <taxon>Clostridia</taxon>
        <taxon>Eubacteriales</taxon>
        <taxon>Clostridiaceae</taxon>
        <taxon>Clostridium</taxon>
    </lineage>
</organism>
<dbReference type="EMBL" id="WWTN01000004">
    <property type="protein sequence ID" value="MZH54887.1"/>
    <property type="molecule type" value="Genomic_DNA"/>
</dbReference>
<evidence type="ECO:0000313" key="6">
    <source>
        <dbReference type="Proteomes" id="UP000030008"/>
    </source>
</evidence>
<dbReference type="EMBL" id="CP048838">
    <property type="protein sequence ID" value="QJA01204.1"/>
    <property type="molecule type" value="Genomic_DNA"/>
</dbReference>
<dbReference type="Proteomes" id="UP000604383">
    <property type="component" value="Unassembled WGS sequence"/>
</dbReference>
<dbReference type="EMBL" id="QVEV01000002">
    <property type="protein sequence ID" value="RGC18483.1"/>
    <property type="molecule type" value="Genomic_DNA"/>
</dbReference>
<keyword evidence="1" id="KW-0812">Transmembrane</keyword>
<dbReference type="Proteomes" id="UP000503330">
    <property type="component" value="Chromosome"/>
</dbReference>
<evidence type="ECO:0000313" key="2">
    <source>
        <dbReference type="EMBL" id="KGJ54620.1"/>
    </source>
</evidence>
<reference evidence="4 8" key="4">
    <citation type="submission" date="2020-02" db="EMBL/GenBank/DDBJ databases">
        <authorList>
            <person name="Kociolek L.K."/>
            <person name="Ozer E.A."/>
        </authorList>
    </citation>
    <scope>NUCLEOTIDE SEQUENCE [LARGE SCALE GENOMIC DNA]</scope>
    <source>
        <strain evidence="4 8">ATCC 14501</strain>
    </source>
</reference>
<keyword evidence="1" id="KW-1133">Transmembrane helix</keyword>
<evidence type="ECO:0000313" key="3">
    <source>
        <dbReference type="EMBL" id="MZH54887.1"/>
    </source>
</evidence>
<feature type="transmembrane region" description="Helical" evidence="1">
    <location>
        <begin position="115"/>
        <end position="132"/>
    </location>
</feature>
<evidence type="ECO:0000313" key="8">
    <source>
        <dbReference type="Proteomes" id="UP000503330"/>
    </source>
</evidence>
<reference evidence="3" key="3">
    <citation type="journal article" date="2019" name="Nat. Med.">
        <title>A library of human gut bacterial isolates paired with longitudinal multiomics data enables mechanistic microbiome research.</title>
        <authorList>
            <person name="Poyet M."/>
            <person name="Groussin M."/>
            <person name="Gibbons S.M."/>
            <person name="Avila-Pacheco J."/>
            <person name="Jiang X."/>
            <person name="Kearney S.M."/>
            <person name="Perrotta A.R."/>
            <person name="Berdy B."/>
            <person name="Zhao S."/>
            <person name="Lieberman T.D."/>
            <person name="Swanson P.K."/>
            <person name="Smith M."/>
            <person name="Roesemann S."/>
            <person name="Alexander J.E."/>
            <person name="Rich S.A."/>
            <person name="Livny J."/>
            <person name="Vlamakis H."/>
            <person name="Clish C."/>
            <person name="Bullock K."/>
            <person name="Deik A."/>
            <person name="Scott J."/>
            <person name="Pierce K.A."/>
            <person name="Xavier R.J."/>
            <person name="Alm E.J."/>
        </authorList>
    </citation>
    <scope>NUCLEOTIDE SEQUENCE</scope>
    <source>
        <strain evidence="3">BIOML-A12</strain>
    </source>
</reference>
<evidence type="ECO:0000313" key="7">
    <source>
        <dbReference type="Proteomes" id="UP000260025"/>
    </source>
</evidence>
<reference evidence="2 6" key="1">
    <citation type="submission" date="2014-08" db="EMBL/GenBank/DDBJ databases">
        <title>Clostridium innocuum, an unnegligible vancomycin-resistant pathogen causing extra-intestinal infections.</title>
        <authorList>
            <person name="Feng Y."/>
            <person name="Chiu C.-H."/>
        </authorList>
    </citation>
    <scope>NUCLEOTIDE SEQUENCE [LARGE SCALE GENOMIC DNA]</scope>
    <source>
        <strain evidence="2 6">AN88</strain>
    </source>
</reference>
<reference evidence="5 7" key="2">
    <citation type="submission" date="2018-08" db="EMBL/GenBank/DDBJ databases">
        <title>A genome reference for cultivated species of the human gut microbiota.</title>
        <authorList>
            <person name="Zou Y."/>
            <person name="Xue W."/>
            <person name="Luo G."/>
        </authorList>
    </citation>
    <scope>NUCLEOTIDE SEQUENCE [LARGE SCALE GENOMIC DNA]</scope>
    <source>
        <strain evidence="5 7">OF01-2LB</strain>
    </source>
</reference>
<protein>
    <submittedName>
        <fullName evidence="2">Uncharacterized protein</fullName>
    </submittedName>
</protein>
<feature type="transmembrane region" description="Helical" evidence="1">
    <location>
        <begin position="144"/>
        <end position="165"/>
    </location>
</feature>
<dbReference type="Proteomes" id="UP000260025">
    <property type="component" value="Unassembled WGS sequence"/>
</dbReference>
<evidence type="ECO:0000313" key="4">
    <source>
        <dbReference type="EMBL" id="QJA01204.1"/>
    </source>
</evidence>
<gene>
    <name evidence="2" type="ORF">CIAN88_03060</name>
    <name evidence="5" type="ORF">DXA38_01955</name>
    <name evidence="4" type="ORF">G4D54_01625</name>
    <name evidence="3" type="ORF">GT664_03715</name>
</gene>
<feature type="transmembrane region" description="Helical" evidence="1">
    <location>
        <begin position="12"/>
        <end position="31"/>
    </location>
</feature>
<sequence length="168" mass="19992">MNVLIRKHKYLLAYSLLFPISYLLLNYNKIFFNQVVYGMPTNILMICLTCLFLLFEILYLFDTTFDFMNLKYEIEIRKPNLLRDLIIKKSLISDIFLAVIQLISCYLFSHHIYIGFIMIDKAGLLFIYLLLLKIKTTNDKKVDSIIIFIFMIILHLCIEYLYGLLTIF</sequence>
<evidence type="ECO:0000256" key="1">
    <source>
        <dbReference type="SAM" id="Phobius"/>
    </source>
</evidence>
<dbReference type="Proteomes" id="UP000030008">
    <property type="component" value="Unassembled WGS sequence"/>
</dbReference>
<keyword evidence="1" id="KW-0472">Membrane</keyword>
<dbReference type="EMBL" id="JQIF01000014">
    <property type="protein sequence ID" value="KGJ54620.1"/>
    <property type="molecule type" value="Genomic_DNA"/>
</dbReference>
<dbReference type="AlphaFoldDB" id="A0A099IAA8"/>
<accession>A0A099IAA8</accession>
<dbReference type="OrthoDB" id="9888425at2"/>
<evidence type="ECO:0000313" key="5">
    <source>
        <dbReference type="EMBL" id="RGC18483.1"/>
    </source>
</evidence>
<feature type="transmembrane region" description="Helical" evidence="1">
    <location>
        <begin position="43"/>
        <end position="61"/>
    </location>
</feature>
<name>A0A099IAA8_CLOIN</name>
<proteinExistence type="predicted"/>